<accession>A0A2S4L6L1</accession>
<name>A0A2S4L6L1_9HYPO</name>
<protein>
    <submittedName>
        <fullName evidence="1">Uncharacterized protein</fullName>
    </submittedName>
</protein>
<gene>
    <name evidence="1" type="ORF">TPAR_01762</name>
</gene>
<comment type="caution">
    <text evidence="1">The sequence shown here is derived from an EMBL/GenBank/DDBJ whole genome shotgun (WGS) entry which is preliminary data.</text>
</comment>
<sequence>MTTLSPRLPTPRPASSNRLLCAAFHRIVLAGHVLRRDRPLLPTRSTLCAALRSVFSPASPIAAASLGPTSHPHPWHTAAPVALDILSQRGSAAIPSCPRAALHRAACDNGLAA</sequence>
<evidence type="ECO:0000313" key="2">
    <source>
        <dbReference type="Proteomes" id="UP000237481"/>
    </source>
</evidence>
<keyword evidence="2" id="KW-1185">Reference proteome</keyword>
<reference evidence="1 2" key="1">
    <citation type="submission" date="2018-01" db="EMBL/GenBank/DDBJ databases">
        <title>Harnessing the power of phylogenomics to disentangle the directionality and signatures of interkingdom host jumping in the parasitic fungal genus Tolypocladium.</title>
        <authorList>
            <person name="Quandt C.A."/>
            <person name="Patterson W."/>
            <person name="Spatafora J.W."/>
        </authorList>
    </citation>
    <scope>NUCLEOTIDE SEQUENCE [LARGE SCALE GENOMIC DNA]</scope>
    <source>
        <strain evidence="1 2">NRBC 100945</strain>
    </source>
</reference>
<organism evidence="1 2">
    <name type="scientific">Tolypocladium paradoxum</name>
    <dbReference type="NCBI Taxonomy" id="94208"/>
    <lineage>
        <taxon>Eukaryota</taxon>
        <taxon>Fungi</taxon>
        <taxon>Dikarya</taxon>
        <taxon>Ascomycota</taxon>
        <taxon>Pezizomycotina</taxon>
        <taxon>Sordariomycetes</taxon>
        <taxon>Hypocreomycetidae</taxon>
        <taxon>Hypocreales</taxon>
        <taxon>Ophiocordycipitaceae</taxon>
        <taxon>Tolypocladium</taxon>
    </lineage>
</organism>
<dbReference type="AlphaFoldDB" id="A0A2S4L6L1"/>
<evidence type="ECO:0000313" key="1">
    <source>
        <dbReference type="EMBL" id="POR38048.1"/>
    </source>
</evidence>
<proteinExistence type="predicted"/>
<dbReference type="Proteomes" id="UP000237481">
    <property type="component" value="Unassembled WGS sequence"/>
</dbReference>
<dbReference type="EMBL" id="PKSG01000179">
    <property type="protein sequence ID" value="POR38048.1"/>
    <property type="molecule type" value="Genomic_DNA"/>
</dbReference>